<evidence type="ECO:0000313" key="2">
    <source>
        <dbReference type="EMBL" id="AMP09495.1"/>
    </source>
</evidence>
<sequence length="79" mass="8803">MSTAKLKFNWLWPEIVDIETAQRAAKYGYWAAIWIVGFSAVVATIAIAISTVFDFLDDGVYLDTALFAVVAWRIKQTSG</sequence>
<gene>
    <name evidence="2" type="ORF">CAter282_1714</name>
</gene>
<dbReference type="AlphaFoldDB" id="A0A127PP99"/>
<dbReference type="Proteomes" id="UP000071778">
    <property type="component" value="Chromosome"/>
</dbReference>
<dbReference type="EMBL" id="CP013235">
    <property type="protein sequence ID" value="AMP09495.1"/>
    <property type="molecule type" value="Genomic_DNA"/>
</dbReference>
<dbReference type="PATRIC" id="fig|279058.17.peg.1836"/>
<evidence type="ECO:0000313" key="3">
    <source>
        <dbReference type="Proteomes" id="UP000071778"/>
    </source>
</evidence>
<reference evidence="2 3" key="1">
    <citation type="submission" date="2015-11" db="EMBL/GenBank/DDBJ databases">
        <title>Exploring the genomic traits of fungus-feeding bacterial genus Collimonas.</title>
        <authorList>
            <person name="Song C."/>
            <person name="Schmidt R."/>
            <person name="de Jager V."/>
            <person name="Krzyzanowska D."/>
            <person name="Jongedijk E."/>
            <person name="Cankar K."/>
            <person name="Beekwilder J."/>
            <person name="van Veen A."/>
            <person name="de Boer W."/>
            <person name="van Veen J.A."/>
            <person name="Garbeva P."/>
        </authorList>
    </citation>
    <scope>NUCLEOTIDE SEQUENCE [LARGE SCALE GENOMIC DNA]</scope>
    <source>
        <strain evidence="2 3">Ter282</strain>
    </source>
</reference>
<protein>
    <submittedName>
        <fullName evidence="2">Uncharacterized protein</fullName>
    </submittedName>
</protein>
<keyword evidence="1" id="KW-1133">Transmembrane helix</keyword>
<keyword evidence="1" id="KW-0472">Membrane</keyword>
<feature type="transmembrane region" description="Helical" evidence="1">
    <location>
        <begin position="29"/>
        <end position="53"/>
    </location>
</feature>
<proteinExistence type="predicted"/>
<keyword evidence="1" id="KW-0812">Transmembrane</keyword>
<keyword evidence="3" id="KW-1185">Reference proteome</keyword>
<organism evidence="2 3">
    <name type="scientific">Collimonas arenae</name>
    <dbReference type="NCBI Taxonomy" id="279058"/>
    <lineage>
        <taxon>Bacteria</taxon>
        <taxon>Pseudomonadati</taxon>
        <taxon>Pseudomonadota</taxon>
        <taxon>Betaproteobacteria</taxon>
        <taxon>Burkholderiales</taxon>
        <taxon>Oxalobacteraceae</taxon>
        <taxon>Collimonas</taxon>
    </lineage>
</organism>
<dbReference type="RefSeq" id="WP_061533027.1">
    <property type="nucleotide sequence ID" value="NZ_CP013233.1"/>
</dbReference>
<accession>A0A127PP99</accession>
<evidence type="ECO:0000256" key="1">
    <source>
        <dbReference type="SAM" id="Phobius"/>
    </source>
</evidence>
<name>A0A127PP99_9BURK</name>